<dbReference type="OrthoDB" id="9802365at2"/>
<dbReference type="Pfam" id="PF03749">
    <property type="entry name" value="SfsA"/>
    <property type="match status" value="1"/>
</dbReference>
<comment type="similarity">
    <text evidence="1">Belongs to the SfsA family.</text>
</comment>
<evidence type="ECO:0000259" key="3">
    <source>
        <dbReference type="Pfam" id="PF17746"/>
    </source>
</evidence>
<proteinExistence type="inferred from homology"/>
<dbReference type="InterPro" id="IPR040452">
    <property type="entry name" value="SfsA_C"/>
</dbReference>
<dbReference type="NCBIfam" id="TIGR00230">
    <property type="entry name" value="sfsA"/>
    <property type="match status" value="1"/>
</dbReference>
<dbReference type="HAMAP" id="MF_00095">
    <property type="entry name" value="SfsA"/>
    <property type="match status" value="1"/>
</dbReference>
<dbReference type="Gene3D" id="3.40.1350.60">
    <property type="match status" value="1"/>
</dbReference>
<feature type="domain" description="Sugar fermentation stimulation protein C-terminal" evidence="2">
    <location>
        <begin position="83"/>
        <end position="217"/>
    </location>
</feature>
<dbReference type="CDD" id="cd22359">
    <property type="entry name" value="SfsA-like_bacterial"/>
    <property type="match status" value="1"/>
</dbReference>
<evidence type="ECO:0000313" key="5">
    <source>
        <dbReference type="Proteomes" id="UP000245293"/>
    </source>
</evidence>
<keyword evidence="5" id="KW-1185">Reference proteome</keyword>
<protein>
    <recommendedName>
        <fullName evidence="1">Sugar fermentation stimulation protein homolog</fullName>
    </recommendedName>
</protein>
<dbReference type="Pfam" id="PF17746">
    <property type="entry name" value="SfsA_N"/>
    <property type="match status" value="1"/>
</dbReference>
<dbReference type="GO" id="GO:0003677">
    <property type="term" value="F:DNA binding"/>
    <property type="evidence" value="ECO:0007669"/>
    <property type="project" value="InterPro"/>
</dbReference>
<dbReference type="Gene3D" id="2.40.50.580">
    <property type="match status" value="1"/>
</dbReference>
<accession>A0A2V1PB53</accession>
<dbReference type="Proteomes" id="UP000245293">
    <property type="component" value="Unassembled WGS sequence"/>
</dbReference>
<dbReference type="PANTHER" id="PTHR30545">
    <property type="entry name" value="SUGAR FERMENTATION STIMULATION PROTEIN A"/>
    <property type="match status" value="1"/>
</dbReference>
<dbReference type="EMBL" id="QETF01000001">
    <property type="protein sequence ID" value="PWG18467.1"/>
    <property type="molecule type" value="Genomic_DNA"/>
</dbReference>
<feature type="domain" description="SfsA N-terminal OB" evidence="3">
    <location>
        <begin position="14"/>
        <end position="79"/>
    </location>
</feature>
<evidence type="ECO:0000256" key="1">
    <source>
        <dbReference type="HAMAP-Rule" id="MF_00095"/>
    </source>
</evidence>
<name>A0A2V1PB53_9RHOB</name>
<gene>
    <name evidence="1" type="primary">sfsA</name>
    <name evidence="4" type="ORF">DFK10_00635</name>
</gene>
<dbReference type="PANTHER" id="PTHR30545:SF2">
    <property type="entry name" value="SUGAR FERMENTATION STIMULATION PROTEIN A"/>
    <property type="match status" value="1"/>
</dbReference>
<sequence>MRFATPLVPGRLKRRYMRFLSDVVLDSGEEVRAHCPNPGSMMGLKDPATRVWLERNDDPKKKLDWGWRLSELDQGFVTIDTGLANRVVGEALRAGAVPALAGAGEVRAEVKYGTGSRVDFCLGGDTFVEVKSVTLARRSGLAEFPDSVTQRGTKHLHELAEVARSGKRAVMFYLVQRTDCTDMTLAADIDPDYANAFDEARAAGVEVICHRAKITPQEITLGPVCGVGWPESGK</sequence>
<evidence type="ECO:0000259" key="2">
    <source>
        <dbReference type="Pfam" id="PF03749"/>
    </source>
</evidence>
<comment type="caution">
    <text evidence="4">The sequence shown here is derived from an EMBL/GenBank/DDBJ whole genome shotgun (WGS) entry which is preliminary data.</text>
</comment>
<dbReference type="AlphaFoldDB" id="A0A2V1PB53"/>
<dbReference type="RefSeq" id="WP_109385541.1">
    <property type="nucleotide sequence ID" value="NZ_QETF01000001.1"/>
</dbReference>
<evidence type="ECO:0000313" key="4">
    <source>
        <dbReference type="EMBL" id="PWG18467.1"/>
    </source>
</evidence>
<reference evidence="5" key="1">
    <citation type="submission" date="2018-05" db="EMBL/GenBank/DDBJ databases">
        <authorList>
            <person name="Du Z."/>
            <person name="Wang X."/>
        </authorList>
    </citation>
    <scope>NUCLEOTIDE SEQUENCE [LARGE SCALE GENOMIC DNA]</scope>
    <source>
        <strain evidence="5">WDS4C29</strain>
    </source>
</reference>
<dbReference type="InterPro" id="IPR005224">
    <property type="entry name" value="SfsA"/>
</dbReference>
<organism evidence="4 5">
    <name type="scientific">Salibaculum griseiflavum</name>
    <dbReference type="NCBI Taxonomy" id="1914409"/>
    <lineage>
        <taxon>Bacteria</taxon>
        <taxon>Pseudomonadati</taxon>
        <taxon>Pseudomonadota</taxon>
        <taxon>Alphaproteobacteria</taxon>
        <taxon>Rhodobacterales</taxon>
        <taxon>Roseobacteraceae</taxon>
        <taxon>Salibaculum</taxon>
    </lineage>
</organism>
<dbReference type="InterPro" id="IPR041465">
    <property type="entry name" value="SfsA_N"/>
</dbReference>